<keyword evidence="1" id="KW-0233">DNA recombination</keyword>
<sequence>MPGNAKPYPSWIAAINDPEHWSDRSEDNQPGVEPEFNVIDSAKLTKFLLKAGTKQAAIQSLQDRRDVPIVVTNRNNTVSFFHQAFKQDDTIITVSGGGSTTKFFVLNMDNALKKKHNAIVPPIDWILKEMGSKENCLNAKKLKTSTKMPTDGDPVGISVIRSFFSPPWALKLVHEYQSEEGNKRGPDEYDLGLLLWVFIEAAMVDARTKVDGELTDNQVVDALDNENFQFRHGDTIRNIFALMQDAGPALSSTCAVELNEEEAPAEIKERLSSIRGTVRAHTETFMVGDEVLFVGTGKETAVVTITGENDEGMERLYTITGHTFASPKNVPESHLRKLPEGTGSPRKQTKPILKKKRSESTDLSTIFNPSKRKQRTAHFGEGPVDGDFKDVYQKGHATVSNGLGGLSNPYGSQQTDPWGNATQKLPPFEPSFMAGGAEGTTGNIGGPSMGLGSFSTESGAGNPPAMSGGLGQFNETTYQSHQGTSIGAAPLGHRRSRHGHGRRGSDKSVGGKQRPPQIVGGAGVPAAGQHQLQVQLINAIHHQSAIMERRAANEAMLLEHKSAGTTPIHPYVLKRHLRASTYAGSGGRQASGITPTAQRVINCKSLALALQIVEQDVVSITSNDPSSSIIRSLTMHPDAVKALRDGDVGPVDSDNSHSSVGLYTVTQSRQSALRRISVAYLQMEESQEQNQLALSDSSNLALLRRLRQSSKSIIIYSYDDLKDTIAALYWVYVLYYGATSLFAIFVGQAHGFISKHKEEIHQICRTMEGGHLVIPKIQHALERQILAGQNAAKHRCPVESDMDWSAVKTAISGTHGLGNFGLPIWIARELQGGQIRNQQQVAGGGIQQAEWNQPQQGQQRQQPQQGQEWQQHRVHQWQQQGHQQHQNQQQGGQGPPQAQLGRPGGDQNRALVPYQPQPDAPRPFVSQPAPGLYVPPDLFHTVIAVHGPSTPSSRYAPLHQHRKFPRQRSQALPCKPPISPAGFSLRGVLARHPPTIPPAPDPSPTAPPDHHQPTLEQTGKYGDTEGRSPDPDNPPTRHDDGGRHDSGTDSNRSERSDRVSIPNKHSADVERDRKVTALESDSDEDSDLFERTGPAGVQLESQTTDPRKATGGASFKPGDSHGFMQAVRLLSATPVPVPAPSPFKFEMSAEAAEHNTAVLETFDNDLGKAIDGSPGTHISYGSEVRPPTQLCPLLGHHPSWQELQDDLLYGIAYPFETTITEEDRKAMLEENLARGNHKSAVKEEDRHHVTKLMNLDVDHGYAIPLTVEGVRKLKDAEVYPVGLQNQMTIDEDGNSIPKKRVTHDLSHNKASGNSVNQRVDSSDLPTAIYGHAMRRVLHLIHHIRRHNPGKRILCNKFDIDKAYRRLHTRASTAAKCIAVWFLDDMWKERSDENSVGLVMTRLPFGAGPAPPKFCIVSETVFDLGADLLSCELWEPTELPSPYASLLPAPTRLDESIPFGAAEEADVSLDEDCRGGVDGYIDDGITVVLDSEDNQAMVARAAQAVVMAIFLIFRPLAAGLEAIFRPDVASIRKMKAEGGLHELVTFLGWFIDTRRLLIALPREKWKAWTSDINSCLEPRRISCQQLKTLVGRLNHVCFIIPDALHFMNNIRSAMYRAVSSNSYVYLDKETKEDLRLWLEFLDEAKEGISINRLVFRKPTLHNFSDASEWGIGGHSPHTGIAWRYRFSEGQHLKFTLNCKEYIGLVVNSVIQSRFDTTDCPFPCYLDWSDSTSAVGWLRKSNFDTDEQPVHNAVARYHARHMMGLKACNYSQHMPGRDNIVTDCLSRDFHLSDAQLIAMLTSLDDSLSPDMLKIVQVPDDLISWISKLEQLAPDRLESPKAPTPSALAAGLSGWSSSSGSNTTMTPSWTDSAAPAAYASAVLLAGTARAAVDNVAAAFVANHRESPIEDAKGNTHEDIRRQQAGYKRVDPPTKHEKALPPAVFRFRLRMALHKRARARAHLLGGALFFGMRSCEYTYVGSRDRKTRPIEIRDITFWAGNRVLPHSHPLLQYADSVTINFGDQKSDIRNEQVTQYNNGDEELNPVFNWATTIRRLLSYPGVRDDWPVFTYFDGQQFSKITSTEVIDDIRSAVASIGKEKLGFTSDEVGTHSVRSSLAMLMYLAKEPVYTIMLVGRWSSNAFLNYIEKQVKEFTRGVSTRMIHSDMFHYVPSPAPEPARLRHQSRNKLFGRPVSLRQSLRP</sequence>
<feature type="region of interest" description="Disordered" evidence="2">
    <location>
        <begin position="1834"/>
        <end position="1857"/>
    </location>
</feature>
<keyword evidence="4" id="KW-1185">Reference proteome</keyword>
<feature type="compositionally biased region" description="Basic residues" evidence="2">
    <location>
        <begin position="347"/>
        <end position="357"/>
    </location>
</feature>
<feature type="compositionally biased region" description="Polar residues" evidence="2">
    <location>
        <begin position="473"/>
        <end position="485"/>
    </location>
</feature>
<feature type="compositionally biased region" description="Low complexity" evidence="2">
    <location>
        <begin position="1843"/>
        <end position="1857"/>
    </location>
</feature>
<reference evidence="3 4" key="1">
    <citation type="journal article" date="2012" name="Genome Biol.">
        <title>Genome and low-iron response of an oceanic diatom adapted to chronic iron limitation.</title>
        <authorList>
            <person name="Lommer M."/>
            <person name="Specht M."/>
            <person name="Roy A.S."/>
            <person name="Kraemer L."/>
            <person name="Andreson R."/>
            <person name="Gutowska M.A."/>
            <person name="Wolf J."/>
            <person name="Bergner S.V."/>
            <person name="Schilhabel M.B."/>
            <person name="Klostermeier U.C."/>
            <person name="Beiko R.G."/>
            <person name="Rosenstiel P."/>
            <person name="Hippler M."/>
            <person name="Laroche J."/>
        </authorList>
    </citation>
    <scope>NUCLEOTIDE SEQUENCE [LARGE SCALE GENOMIC DNA]</scope>
    <source>
        <strain evidence="3 4">CCMP1005</strain>
    </source>
</reference>
<dbReference type="Gene3D" id="1.10.443.10">
    <property type="entry name" value="Intergrase catalytic core"/>
    <property type="match status" value="1"/>
</dbReference>
<dbReference type="GO" id="GO:0003677">
    <property type="term" value="F:DNA binding"/>
    <property type="evidence" value="ECO:0007669"/>
    <property type="project" value="InterPro"/>
</dbReference>
<feature type="region of interest" description="Disordered" evidence="2">
    <location>
        <begin position="324"/>
        <end position="363"/>
    </location>
</feature>
<evidence type="ECO:0000256" key="1">
    <source>
        <dbReference type="ARBA" id="ARBA00023172"/>
    </source>
</evidence>
<dbReference type="SUPFAM" id="SSF56349">
    <property type="entry name" value="DNA breaking-rejoining enzymes"/>
    <property type="match status" value="1"/>
</dbReference>
<evidence type="ECO:0000313" key="3">
    <source>
        <dbReference type="EMBL" id="EJK56368.1"/>
    </source>
</evidence>
<name>K0RRE1_THAOC</name>
<feature type="compositionally biased region" description="Low complexity" evidence="2">
    <location>
        <begin position="847"/>
        <end position="869"/>
    </location>
</feature>
<organism evidence="3 4">
    <name type="scientific">Thalassiosira oceanica</name>
    <name type="common">Marine diatom</name>
    <dbReference type="NCBI Taxonomy" id="159749"/>
    <lineage>
        <taxon>Eukaryota</taxon>
        <taxon>Sar</taxon>
        <taxon>Stramenopiles</taxon>
        <taxon>Ochrophyta</taxon>
        <taxon>Bacillariophyta</taxon>
        <taxon>Coscinodiscophyceae</taxon>
        <taxon>Thalassiosirophycidae</taxon>
        <taxon>Thalassiosirales</taxon>
        <taxon>Thalassiosiraceae</taxon>
        <taxon>Thalassiosira</taxon>
    </lineage>
</organism>
<feature type="compositionally biased region" description="Basic residues" evidence="2">
    <location>
        <begin position="492"/>
        <end position="502"/>
    </location>
</feature>
<feature type="region of interest" description="Disordered" evidence="2">
    <location>
        <begin position="436"/>
        <end position="524"/>
    </location>
</feature>
<evidence type="ECO:0000256" key="2">
    <source>
        <dbReference type="SAM" id="MobiDB-lite"/>
    </source>
</evidence>
<dbReference type="InterPro" id="IPR052055">
    <property type="entry name" value="Hepadnavirus_pol/RT"/>
</dbReference>
<dbReference type="OrthoDB" id="49038at2759"/>
<feature type="compositionally biased region" description="Low complexity" evidence="2">
    <location>
        <begin position="876"/>
        <end position="901"/>
    </location>
</feature>
<evidence type="ECO:0008006" key="5">
    <source>
        <dbReference type="Google" id="ProtNLM"/>
    </source>
</evidence>
<dbReference type="GO" id="GO:0015074">
    <property type="term" value="P:DNA integration"/>
    <property type="evidence" value="ECO:0007669"/>
    <property type="project" value="InterPro"/>
</dbReference>
<proteinExistence type="predicted"/>
<dbReference type="InterPro" id="IPR011010">
    <property type="entry name" value="DNA_brk_join_enz"/>
</dbReference>
<protein>
    <recommendedName>
        <fullName evidence="5">Reverse transcriptase domain-containing protein</fullName>
    </recommendedName>
</protein>
<dbReference type="GO" id="GO:0006310">
    <property type="term" value="P:DNA recombination"/>
    <property type="evidence" value="ECO:0007669"/>
    <property type="project" value="UniProtKB-KW"/>
</dbReference>
<feature type="compositionally biased region" description="Pro residues" evidence="2">
    <location>
        <begin position="994"/>
        <end position="1007"/>
    </location>
</feature>
<dbReference type="PANTHER" id="PTHR33050">
    <property type="entry name" value="REVERSE TRANSCRIPTASE DOMAIN-CONTAINING PROTEIN"/>
    <property type="match status" value="1"/>
</dbReference>
<feature type="region of interest" description="Disordered" evidence="2">
    <location>
        <begin position="950"/>
        <end position="1118"/>
    </location>
</feature>
<feature type="compositionally biased region" description="Gly residues" evidence="2">
    <location>
        <begin position="436"/>
        <end position="449"/>
    </location>
</feature>
<dbReference type="InterPro" id="IPR013762">
    <property type="entry name" value="Integrase-like_cat_sf"/>
</dbReference>
<dbReference type="Proteomes" id="UP000266841">
    <property type="component" value="Unassembled WGS sequence"/>
</dbReference>
<dbReference type="EMBL" id="AGNL01031616">
    <property type="protein sequence ID" value="EJK56368.1"/>
    <property type="molecule type" value="Genomic_DNA"/>
</dbReference>
<dbReference type="PANTHER" id="PTHR33050:SF7">
    <property type="entry name" value="RIBONUCLEASE H"/>
    <property type="match status" value="1"/>
</dbReference>
<accession>K0RRE1</accession>
<comment type="caution">
    <text evidence="3">The sequence shown here is derived from an EMBL/GenBank/DDBJ whole genome shotgun (WGS) entry which is preliminary data.</text>
</comment>
<gene>
    <name evidence="3" type="ORF">THAOC_23751</name>
</gene>
<feature type="compositionally biased region" description="Basic and acidic residues" evidence="2">
    <location>
        <begin position="1065"/>
        <end position="1076"/>
    </location>
</feature>
<feature type="compositionally biased region" description="Basic and acidic residues" evidence="2">
    <location>
        <begin position="1022"/>
        <end position="1058"/>
    </location>
</feature>
<feature type="region of interest" description="Disordered" evidence="2">
    <location>
        <begin position="838"/>
        <end position="929"/>
    </location>
</feature>
<evidence type="ECO:0000313" key="4">
    <source>
        <dbReference type="Proteomes" id="UP000266841"/>
    </source>
</evidence>